<reference evidence="2" key="2">
    <citation type="submission" date="2015-06" db="UniProtKB">
        <authorList>
            <consortium name="EnsemblPlants"/>
        </authorList>
    </citation>
    <scope>IDENTIFICATION</scope>
    <source>
        <strain evidence="2">DM1-3 516 R44</strain>
    </source>
</reference>
<name>M1DVB2_SOLTU</name>
<keyword evidence="3" id="KW-1185">Reference proteome</keyword>
<evidence type="ECO:0000256" key="1">
    <source>
        <dbReference type="SAM" id="MobiDB-lite"/>
    </source>
</evidence>
<evidence type="ECO:0008006" key="4">
    <source>
        <dbReference type="Google" id="ProtNLM"/>
    </source>
</evidence>
<dbReference type="EnsemblPlants" id="PGSC0003DMT400094980">
    <property type="protein sequence ID" value="PGSC0003DMT400094980"/>
    <property type="gene ID" value="PGSC0003DMG400044551"/>
</dbReference>
<accession>M1DVB2</accession>
<feature type="compositionally biased region" description="Basic residues" evidence="1">
    <location>
        <begin position="136"/>
        <end position="145"/>
    </location>
</feature>
<feature type="compositionally biased region" description="Basic and acidic residues" evidence="1">
    <location>
        <begin position="118"/>
        <end position="135"/>
    </location>
</feature>
<protein>
    <recommendedName>
        <fullName evidence="4">Integrase core domain containing protein</fullName>
    </recommendedName>
</protein>
<sequence>MPDILLLECFYRGIGPENRSIVDQLSTGCLTQQPYEVVAQLLDGMVKANKETEKDQEWAALLIQLDDLSKKVGEPDVNRRLDPHINWRANKTQRDMVRPKVAVKIVPPQKIIALNFKMNEERSNLPKKGKQEHPSRDKRKGKRPTPRNTSVPLWAWGLFSAVRRFLADTPVVVFDESSTIVPLTVTMGTDAQIQINAPDTDGSTE</sequence>
<dbReference type="PaxDb" id="4113-PGSC0003DMT400094980"/>
<reference evidence="3" key="1">
    <citation type="journal article" date="2011" name="Nature">
        <title>Genome sequence and analysis of the tuber crop potato.</title>
        <authorList>
            <consortium name="The Potato Genome Sequencing Consortium"/>
        </authorList>
    </citation>
    <scope>NUCLEOTIDE SEQUENCE [LARGE SCALE GENOMIC DNA]</scope>
    <source>
        <strain evidence="3">cv. DM1-3 516 R44</strain>
    </source>
</reference>
<dbReference type="AlphaFoldDB" id="M1DVB2"/>
<proteinExistence type="predicted"/>
<evidence type="ECO:0000313" key="2">
    <source>
        <dbReference type="EnsemblPlants" id="PGSC0003DMT400094980"/>
    </source>
</evidence>
<dbReference type="Proteomes" id="UP000011115">
    <property type="component" value="Unassembled WGS sequence"/>
</dbReference>
<feature type="region of interest" description="Disordered" evidence="1">
    <location>
        <begin position="117"/>
        <end position="148"/>
    </location>
</feature>
<organism evidence="2 3">
    <name type="scientific">Solanum tuberosum</name>
    <name type="common">Potato</name>
    <dbReference type="NCBI Taxonomy" id="4113"/>
    <lineage>
        <taxon>Eukaryota</taxon>
        <taxon>Viridiplantae</taxon>
        <taxon>Streptophyta</taxon>
        <taxon>Embryophyta</taxon>
        <taxon>Tracheophyta</taxon>
        <taxon>Spermatophyta</taxon>
        <taxon>Magnoliopsida</taxon>
        <taxon>eudicotyledons</taxon>
        <taxon>Gunneridae</taxon>
        <taxon>Pentapetalae</taxon>
        <taxon>asterids</taxon>
        <taxon>lamiids</taxon>
        <taxon>Solanales</taxon>
        <taxon>Solanaceae</taxon>
        <taxon>Solanoideae</taxon>
        <taxon>Solaneae</taxon>
        <taxon>Solanum</taxon>
    </lineage>
</organism>
<evidence type="ECO:0000313" key="3">
    <source>
        <dbReference type="Proteomes" id="UP000011115"/>
    </source>
</evidence>
<dbReference type="HOGENOM" id="CLU_029307_3_0_1"/>
<dbReference type="Gramene" id="PGSC0003DMT400094980">
    <property type="protein sequence ID" value="PGSC0003DMT400094980"/>
    <property type="gene ID" value="PGSC0003DMG400044551"/>
</dbReference>
<dbReference type="InParanoid" id="M1DVB2"/>